<gene>
    <name evidence="1" type="ORF">ENS31_12535</name>
</gene>
<organism evidence="1">
    <name type="scientific">Ignavibacterium album</name>
    <dbReference type="NCBI Taxonomy" id="591197"/>
    <lineage>
        <taxon>Bacteria</taxon>
        <taxon>Pseudomonadati</taxon>
        <taxon>Ignavibacteriota</taxon>
        <taxon>Ignavibacteria</taxon>
        <taxon>Ignavibacteriales</taxon>
        <taxon>Ignavibacteriaceae</taxon>
        <taxon>Ignavibacterium</taxon>
    </lineage>
</organism>
<sequence length="339" mass="36102">MGKSSLILVLGMASIVAFILLKLNANSKENLSTTINMFEQTQARLIANSGVEIYLEKLKADPTMINKSFNGNSLNNGTYDIQIIGPDTLVTVKSTATFMGVTHTSVVKAAADKLPFFPVPSGMYIATNAVSGARINGNITVSGFDHDINGNLLNNGNVLNGIGVDNNSNVTTIKNSISGSANIEGLGGSPSVGVVSNSTNWTEYAMDVVSNPDIILNSNTNLNQIPNLGTLNDPKVTFVNGNVRFNSNLEGCGILVVNGDLEINGTFTYRGIVIAYKEAAIKTKLNGNGRVYGAMVIAGTSVDLTISNGNFKCLYSQEALNHVAGLLKTKRFRILSWWE</sequence>
<comment type="caution">
    <text evidence="1">The sequence shown here is derived from an EMBL/GenBank/DDBJ whole genome shotgun (WGS) entry which is preliminary data.</text>
</comment>
<proteinExistence type="predicted"/>
<name>A0A7V2ZLZ9_9BACT</name>
<evidence type="ECO:0000313" key="1">
    <source>
        <dbReference type="EMBL" id="HFI92335.1"/>
    </source>
</evidence>
<accession>A0A7V2ZLZ9</accession>
<dbReference type="AlphaFoldDB" id="A0A7V2ZLZ9"/>
<reference evidence="1" key="1">
    <citation type="journal article" date="2020" name="mSystems">
        <title>Genome- and Community-Level Interaction Insights into Carbon Utilization and Element Cycling Functions of Hydrothermarchaeota in Hydrothermal Sediment.</title>
        <authorList>
            <person name="Zhou Z."/>
            <person name="Liu Y."/>
            <person name="Xu W."/>
            <person name="Pan J."/>
            <person name="Luo Z.H."/>
            <person name="Li M."/>
        </authorList>
    </citation>
    <scope>NUCLEOTIDE SEQUENCE [LARGE SCALE GENOMIC DNA]</scope>
    <source>
        <strain evidence="1">SpSt-479</strain>
    </source>
</reference>
<protein>
    <submittedName>
        <fullName evidence="1">Uncharacterized protein</fullName>
    </submittedName>
</protein>
<dbReference type="EMBL" id="DSUJ01000011">
    <property type="protein sequence ID" value="HFI92335.1"/>
    <property type="molecule type" value="Genomic_DNA"/>
</dbReference>
<dbReference type="RefSeq" id="WP_304144516.1">
    <property type="nucleotide sequence ID" value="NZ_JAOAIE010000042.1"/>
</dbReference>